<dbReference type="AlphaFoldDB" id="A0A9J5WKV7"/>
<name>A0A9J5WKV7_SOLCO</name>
<dbReference type="EMBL" id="JACXVP010000011">
    <property type="protein sequence ID" value="KAG5575820.1"/>
    <property type="molecule type" value="Genomic_DNA"/>
</dbReference>
<comment type="caution">
    <text evidence="1">The sequence shown here is derived from an EMBL/GenBank/DDBJ whole genome shotgun (WGS) entry which is preliminary data.</text>
</comment>
<organism evidence="1 2">
    <name type="scientific">Solanum commersonii</name>
    <name type="common">Commerson's wild potato</name>
    <name type="synonym">Commerson's nightshade</name>
    <dbReference type="NCBI Taxonomy" id="4109"/>
    <lineage>
        <taxon>Eukaryota</taxon>
        <taxon>Viridiplantae</taxon>
        <taxon>Streptophyta</taxon>
        <taxon>Embryophyta</taxon>
        <taxon>Tracheophyta</taxon>
        <taxon>Spermatophyta</taxon>
        <taxon>Magnoliopsida</taxon>
        <taxon>eudicotyledons</taxon>
        <taxon>Gunneridae</taxon>
        <taxon>Pentapetalae</taxon>
        <taxon>asterids</taxon>
        <taxon>lamiids</taxon>
        <taxon>Solanales</taxon>
        <taxon>Solanaceae</taxon>
        <taxon>Solanoideae</taxon>
        <taxon>Solaneae</taxon>
        <taxon>Solanum</taxon>
    </lineage>
</organism>
<dbReference type="Proteomes" id="UP000824120">
    <property type="component" value="Chromosome 11"/>
</dbReference>
<keyword evidence="2" id="KW-1185">Reference proteome</keyword>
<proteinExistence type="predicted"/>
<accession>A0A9J5WKV7</accession>
<evidence type="ECO:0000313" key="2">
    <source>
        <dbReference type="Proteomes" id="UP000824120"/>
    </source>
</evidence>
<gene>
    <name evidence="1" type="ORF">H5410_055954</name>
</gene>
<evidence type="ECO:0000313" key="1">
    <source>
        <dbReference type="EMBL" id="KAG5575820.1"/>
    </source>
</evidence>
<dbReference type="OrthoDB" id="1301943at2759"/>
<sequence>MDKTPRKSPRLNKHAMGVDNPSFICSRPSDFEDEISLVRGKEKAFEGNFAYDSDFEDEISLAKRLRVNNDVCLKSQMATDHVKFEGFSFALQIWFYECCNKVDASIAIRSSKRTPHIYN</sequence>
<protein>
    <submittedName>
        <fullName evidence="1">Uncharacterized protein</fullName>
    </submittedName>
</protein>
<reference evidence="1 2" key="1">
    <citation type="submission" date="2020-09" db="EMBL/GenBank/DDBJ databases">
        <title>De no assembly of potato wild relative species, Solanum commersonii.</title>
        <authorList>
            <person name="Cho K."/>
        </authorList>
    </citation>
    <scope>NUCLEOTIDE SEQUENCE [LARGE SCALE GENOMIC DNA]</scope>
    <source>
        <strain evidence="1">LZ3.2</strain>
        <tissue evidence="1">Leaf</tissue>
    </source>
</reference>